<reference evidence="4" key="1">
    <citation type="submission" date="2021-04" db="EMBL/GenBank/DDBJ databases">
        <authorList>
            <consortium name="Wellcome Sanger Institute Data Sharing"/>
        </authorList>
    </citation>
    <scope>NUCLEOTIDE SEQUENCE [LARGE SCALE GENOMIC DNA]</scope>
</reference>
<dbReference type="Proteomes" id="UP000472265">
    <property type="component" value="Chromosome 21"/>
</dbReference>
<gene>
    <name evidence="4" type="primary">LOC115572597</name>
</gene>
<evidence type="ECO:0000259" key="3">
    <source>
        <dbReference type="SMART" id="SM00568"/>
    </source>
</evidence>
<dbReference type="InterPro" id="IPR004182">
    <property type="entry name" value="GRAM"/>
</dbReference>
<evidence type="ECO:0000256" key="2">
    <source>
        <dbReference type="SAM" id="Phobius"/>
    </source>
</evidence>
<organism evidence="4 5">
    <name type="scientific">Sparus aurata</name>
    <name type="common">Gilthead sea bream</name>
    <dbReference type="NCBI Taxonomy" id="8175"/>
    <lineage>
        <taxon>Eukaryota</taxon>
        <taxon>Metazoa</taxon>
        <taxon>Chordata</taxon>
        <taxon>Craniata</taxon>
        <taxon>Vertebrata</taxon>
        <taxon>Euteleostomi</taxon>
        <taxon>Actinopterygii</taxon>
        <taxon>Neopterygii</taxon>
        <taxon>Teleostei</taxon>
        <taxon>Neoteleostei</taxon>
        <taxon>Acanthomorphata</taxon>
        <taxon>Eupercaria</taxon>
        <taxon>Spariformes</taxon>
        <taxon>Sparidae</taxon>
        <taxon>Sparus</taxon>
    </lineage>
</organism>
<dbReference type="PANTHER" id="PTHR46645">
    <property type="entry name" value="GRAM DOMAIN-CONTAINING PROTEIN 2B-RELATED"/>
    <property type="match status" value="1"/>
</dbReference>
<sequence length="352" mass="39921">MCVSWKWFISIMSLKSRRFSLDSAVSLEGVGPLGGRRSSSGRFSSKKSRQSQSLDDARQEIHELHHSLNSHTPLRRQTIAEENLERTDGPITSHSFLKHSKTFHKLFPEISEAETLTQTFTCALQKEVLYHGKLFVSEHHVCFHSSVLLKETKVVIPASSVREVKKHNSALSMMSIETADGEKHSFVSLRNREMCYKLLETVCSHAQGVSSPHLSSAENEADHDLASSYSSLEDSVDRDQSRQSSICLDNGFPQTSSEAPTRCSSTRQNSLMDTDDWAVSRIRRIVERVTPFFLLREFRDLSPLFYLYMMMMVVLLLVSGYIGLRIVALEAQLDSLGALTEFSLRHKEFRET</sequence>
<name>A0A671X6S8_SPAAU</name>
<feature type="transmembrane region" description="Helical" evidence="2">
    <location>
        <begin position="305"/>
        <end position="324"/>
    </location>
</feature>
<dbReference type="GeneID" id="115572597"/>
<feature type="compositionally biased region" description="Polar residues" evidence="1">
    <location>
        <begin position="252"/>
        <end position="268"/>
    </location>
</feature>
<keyword evidence="2" id="KW-0812">Transmembrane</keyword>
<keyword evidence="2" id="KW-0472">Membrane</keyword>
<dbReference type="GeneTree" id="ENSGT00940000165115"/>
<dbReference type="Gene3D" id="2.30.29.30">
    <property type="entry name" value="Pleckstrin-homology domain (PH domain)/Phosphotyrosine-binding domain (PTB)"/>
    <property type="match status" value="1"/>
</dbReference>
<dbReference type="Pfam" id="PF02893">
    <property type="entry name" value="GRAM"/>
    <property type="match status" value="1"/>
</dbReference>
<accession>A0A671X6S8</accession>
<dbReference type="AlphaFoldDB" id="A0A671X6S8"/>
<feature type="domain" description="GRAM" evidence="3">
    <location>
        <begin position="101"/>
        <end position="168"/>
    </location>
</feature>
<evidence type="ECO:0000256" key="1">
    <source>
        <dbReference type="SAM" id="MobiDB-lite"/>
    </source>
</evidence>
<dbReference type="InParanoid" id="A0A671X6S8"/>
<dbReference type="OMA" id="WSSHHRE"/>
<dbReference type="InterPro" id="IPR011993">
    <property type="entry name" value="PH-like_dom_sf"/>
</dbReference>
<evidence type="ECO:0000313" key="4">
    <source>
        <dbReference type="Ensembl" id="ENSSAUP00010046723.1"/>
    </source>
</evidence>
<dbReference type="InterPro" id="IPR052633">
    <property type="entry name" value="GRAM_domain_protein_2B"/>
</dbReference>
<evidence type="ECO:0000313" key="5">
    <source>
        <dbReference type="Proteomes" id="UP000472265"/>
    </source>
</evidence>
<feature type="region of interest" description="Disordered" evidence="1">
    <location>
        <begin position="33"/>
        <end position="56"/>
    </location>
</feature>
<dbReference type="PANTHER" id="PTHR46645:SF1">
    <property type="entry name" value="GRAM DOMAIN-CONTAINING PROTEIN"/>
    <property type="match status" value="1"/>
</dbReference>
<keyword evidence="2" id="KW-1133">Transmembrane helix</keyword>
<reference evidence="4" key="3">
    <citation type="submission" date="2025-09" db="UniProtKB">
        <authorList>
            <consortium name="Ensembl"/>
        </authorList>
    </citation>
    <scope>IDENTIFICATION</scope>
</reference>
<reference evidence="4" key="2">
    <citation type="submission" date="2025-08" db="UniProtKB">
        <authorList>
            <consortium name="Ensembl"/>
        </authorList>
    </citation>
    <scope>IDENTIFICATION</scope>
</reference>
<dbReference type="Ensembl" id="ENSSAUT00010049117.1">
    <property type="protein sequence ID" value="ENSSAUP00010046723.1"/>
    <property type="gene ID" value="ENSSAUG00010019459.1"/>
</dbReference>
<dbReference type="OrthoDB" id="2162691at2759"/>
<dbReference type="SMART" id="SM00568">
    <property type="entry name" value="GRAM"/>
    <property type="match status" value="1"/>
</dbReference>
<keyword evidence="5" id="KW-1185">Reference proteome</keyword>
<proteinExistence type="predicted"/>
<feature type="region of interest" description="Disordered" evidence="1">
    <location>
        <begin position="246"/>
        <end position="268"/>
    </location>
</feature>
<dbReference type="RefSeq" id="XP_030258716.1">
    <property type="nucleotide sequence ID" value="XM_030402856.1"/>
</dbReference>
<protein>
    <submittedName>
        <fullName evidence="4">GRAM domain-containing protein 2B-like</fullName>
    </submittedName>
</protein>